<dbReference type="Pfam" id="PF00293">
    <property type="entry name" value="NUDIX"/>
    <property type="match status" value="1"/>
</dbReference>
<reference evidence="3" key="1">
    <citation type="journal article" date="2014" name="Front. Microbiol.">
        <title>High frequency of phylogenetically diverse reductive dehalogenase-homologous genes in deep subseafloor sedimentary metagenomes.</title>
        <authorList>
            <person name="Kawai M."/>
            <person name="Futagami T."/>
            <person name="Toyoda A."/>
            <person name="Takaki Y."/>
            <person name="Nishi S."/>
            <person name="Hori S."/>
            <person name="Arai W."/>
            <person name="Tsubouchi T."/>
            <person name="Morono Y."/>
            <person name="Uchiyama I."/>
            <person name="Ito T."/>
            <person name="Fujiyama A."/>
            <person name="Inagaki F."/>
            <person name="Takami H."/>
        </authorList>
    </citation>
    <scope>NUCLEOTIDE SEQUENCE</scope>
    <source>
        <strain evidence="3">Expedition CK06-06</strain>
    </source>
</reference>
<dbReference type="GO" id="GO:0006167">
    <property type="term" value="P:AMP biosynthetic process"/>
    <property type="evidence" value="ECO:0007669"/>
    <property type="project" value="TreeGrafter"/>
</dbReference>
<dbReference type="InterPro" id="IPR020084">
    <property type="entry name" value="NUDIX_hydrolase_CS"/>
</dbReference>
<proteinExistence type="predicted"/>
<dbReference type="EMBL" id="BART01017280">
    <property type="protein sequence ID" value="GAG76132.1"/>
    <property type="molecule type" value="Genomic_DNA"/>
</dbReference>
<keyword evidence="1" id="KW-0378">Hydrolase</keyword>
<accession>X1B497</accession>
<dbReference type="PROSITE" id="PS00893">
    <property type="entry name" value="NUDIX_BOX"/>
    <property type="match status" value="1"/>
</dbReference>
<dbReference type="PANTHER" id="PTHR21340">
    <property type="entry name" value="DIADENOSINE 5,5-P1,P4-TETRAPHOSPHATE PYROPHOSPHOHYDROLASE MUTT"/>
    <property type="match status" value="1"/>
</dbReference>
<gene>
    <name evidence="3" type="ORF">S01H4_32943</name>
</gene>
<dbReference type="InterPro" id="IPR015797">
    <property type="entry name" value="NUDIX_hydrolase-like_dom_sf"/>
</dbReference>
<protein>
    <recommendedName>
        <fullName evidence="2">Nudix hydrolase domain-containing protein</fullName>
    </recommendedName>
</protein>
<dbReference type="CDD" id="cd04664">
    <property type="entry name" value="NUDIX_DHNTPase_like"/>
    <property type="match status" value="1"/>
</dbReference>
<dbReference type="GO" id="GO:0004081">
    <property type="term" value="F:bis(5'-nucleosyl)-tetraphosphatase (asymmetrical) activity"/>
    <property type="evidence" value="ECO:0007669"/>
    <property type="project" value="TreeGrafter"/>
</dbReference>
<dbReference type="InterPro" id="IPR000086">
    <property type="entry name" value="NUDIX_hydrolase_dom"/>
</dbReference>
<dbReference type="AlphaFoldDB" id="X1B497"/>
<dbReference type="InterPro" id="IPR051325">
    <property type="entry name" value="Nudix_hydrolase_domain"/>
</dbReference>
<evidence type="ECO:0000313" key="3">
    <source>
        <dbReference type="EMBL" id="GAG76132.1"/>
    </source>
</evidence>
<evidence type="ECO:0000259" key="2">
    <source>
        <dbReference type="PROSITE" id="PS51462"/>
    </source>
</evidence>
<dbReference type="PROSITE" id="PS51462">
    <property type="entry name" value="NUDIX"/>
    <property type="match status" value="1"/>
</dbReference>
<dbReference type="GO" id="GO:0006754">
    <property type="term" value="P:ATP biosynthetic process"/>
    <property type="evidence" value="ECO:0007669"/>
    <property type="project" value="TreeGrafter"/>
</dbReference>
<sequence length="149" mass="17794">MRIPIQVLVYPVRKNGSEWEYLMLKRIKSRGGFWQGVTGAPENDETLSEGAKRELLEETGYTSFTLIKTDNSFIIPMQDRWLNIYPEGTKEIPEYLFIAKVHHRNPPTIDPIEHDEWKWCIYEEAMNLLTWEDNKNALKFVRRYLREEM</sequence>
<dbReference type="SUPFAM" id="SSF55811">
    <property type="entry name" value="Nudix"/>
    <property type="match status" value="1"/>
</dbReference>
<name>X1B497_9ZZZZ</name>
<evidence type="ECO:0000256" key="1">
    <source>
        <dbReference type="ARBA" id="ARBA00022801"/>
    </source>
</evidence>
<comment type="caution">
    <text evidence="3">The sequence shown here is derived from an EMBL/GenBank/DDBJ whole genome shotgun (WGS) entry which is preliminary data.</text>
</comment>
<feature type="domain" description="Nudix hydrolase" evidence="2">
    <location>
        <begin position="2"/>
        <end position="142"/>
    </location>
</feature>
<organism evidence="3">
    <name type="scientific">marine sediment metagenome</name>
    <dbReference type="NCBI Taxonomy" id="412755"/>
    <lineage>
        <taxon>unclassified sequences</taxon>
        <taxon>metagenomes</taxon>
        <taxon>ecological metagenomes</taxon>
    </lineage>
</organism>
<dbReference type="PANTHER" id="PTHR21340:SF0">
    <property type="entry name" value="BIS(5'-NUCLEOSYL)-TETRAPHOSPHATASE [ASYMMETRICAL]"/>
    <property type="match status" value="1"/>
</dbReference>
<dbReference type="Gene3D" id="3.90.79.10">
    <property type="entry name" value="Nucleoside Triphosphate Pyrophosphohydrolase"/>
    <property type="match status" value="1"/>
</dbReference>